<dbReference type="InterPro" id="IPR018506">
    <property type="entry name" value="Cyt_B5_heme-BS"/>
</dbReference>
<dbReference type="InterPro" id="IPR039261">
    <property type="entry name" value="FNR_nucleotide-bd"/>
</dbReference>
<dbReference type="GO" id="GO:0005783">
    <property type="term" value="C:endoplasmic reticulum"/>
    <property type="evidence" value="ECO:0007669"/>
    <property type="project" value="TreeGrafter"/>
</dbReference>
<keyword evidence="2" id="KW-0349">Heme</keyword>
<dbReference type="InterPro" id="IPR008333">
    <property type="entry name" value="Cbr1-like_FAD-bd_dom"/>
</dbReference>
<evidence type="ECO:0000256" key="3">
    <source>
        <dbReference type="ARBA" id="ARBA00022723"/>
    </source>
</evidence>
<dbReference type="GO" id="GO:0020037">
    <property type="term" value="F:heme binding"/>
    <property type="evidence" value="ECO:0007669"/>
    <property type="project" value="InterPro"/>
</dbReference>
<dbReference type="CDD" id="cd06183">
    <property type="entry name" value="cyt_b5_reduct_like"/>
    <property type="match status" value="1"/>
</dbReference>
<dbReference type="InterPro" id="IPR001433">
    <property type="entry name" value="OxRdtase_FAD/NAD-bd"/>
</dbReference>
<dbReference type="AlphaFoldDB" id="A0AAD9RSX7"/>
<keyword evidence="5" id="KW-0408">Iron</keyword>
<dbReference type="InterPro" id="IPR036400">
    <property type="entry name" value="Cyt_B5-like_heme/steroid_sf"/>
</dbReference>
<dbReference type="EMBL" id="JAIFRP010000021">
    <property type="protein sequence ID" value="KAK2585315.1"/>
    <property type="molecule type" value="Genomic_DNA"/>
</dbReference>
<keyword evidence="9" id="KW-1185">Reference proteome</keyword>
<dbReference type="GO" id="GO:0046872">
    <property type="term" value="F:metal ion binding"/>
    <property type="evidence" value="ECO:0007669"/>
    <property type="project" value="UniProtKB-KW"/>
</dbReference>
<dbReference type="PROSITE" id="PS00191">
    <property type="entry name" value="CYTOCHROME_B5_1"/>
    <property type="match status" value="1"/>
</dbReference>
<dbReference type="GO" id="GO:0006801">
    <property type="term" value="P:superoxide metabolic process"/>
    <property type="evidence" value="ECO:0007669"/>
    <property type="project" value="TreeGrafter"/>
</dbReference>
<reference evidence="8" key="2">
    <citation type="journal article" date="2023" name="Commun. Biol.">
        <title>Intrasexual cuticular hydrocarbon dimorphism in a wasp sheds light on hydrocarbon biosynthesis genes in Hymenoptera.</title>
        <authorList>
            <person name="Moris V.C."/>
            <person name="Podsiadlowski L."/>
            <person name="Martin S."/>
            <person name="Oeyen J.P."/>
            <person name="Donath A."/>
            <person name="Petersen M."/>
            <person name="Wilbrandt J."/>
            <person name="Misof B."/>
            <person name="Liedtke D."/>
            <person name="Thamm M."/>
            <person name="Scheiner R."/>
            <person name="Schmitt T."/>
            <person name="Niehuis O."/>
        </authorList>
    </citation>
    <scope>NUCLEOTIDE SEQUENCE</scope>
    <source>
        <strain evidence="8">GBR_01_08_01A</strain>
    </source>
</reference>
<protein>
    <recommendedName>
        <fullName evidence="7">Cytochrome b5 heme-binding domain-containing protein</fullName>
    </recommendedName>
</protein>
<sequence length="561" mass="62859">MKKGNTPQEDATDLQEKMKMVDVKSSSPTSLLARNTLLLPSGVVRVKQLSNVRSSDTGPSTTSSGSATGNPRNKTALAPGHSVMDWIRLGNSGVDLTGVGGVPRTVTLTELANHNKQNDAWIAIRGIVFNVTHYMDFHPGGIDELMKGVGKDATKLFDNVHAWVNYQSLLQKCIVGRLSRSSSVLATSEKSTPVNDLPKSNTMQNKSNEKIDFCLSKIKMDWRQTSNTITLFYPTINNYQGVYYRVTRISDTKLVFNLTFEKDIVTHEVELAGEIEWPPTWNRNYENMEVDFTFRKKEKAVWKTQGRHALSRETVTNKRIYKEYEVVSNTSLCKLVNLLVLRAKDSLELIPLGRHLEANMNIEGMEVSRYYTPVPPCLHPEDTAPNYTPDCICLMVKRYPDGALSPSITALKATEKLTLSNGLGVFTVETFDRYSVVHMLAAGTGLTAMLGIIQRSLARRNVKSINLVNFNKDEDNMFYLEQLENACKTNKLKVTHILSQASDSWEGRRGTVSDEILKELIGDCSPEGCVFVCGPKGFMASTRKCLNNLNWKPNQMYEFDE</sequence>
<organism evidence="8 9">
    <name type="scientific">Odynerus spinipes</name>
    <dbReference type="NCBI Taxonomy" id="1348599"/>
    <lineage>
        <taxon>Eukaryota</taxon>
        <taxon>Metazoa</taxon>
        <taxon>Ecdysozoa</taxon>
        <taxon>Arthropoda</taxon>
        <taxon>Hexapoda</taxon>
        <taxon>Insecta</taxon>
        <taxon>Pterygota</taxon>
        <taxon>Neoptera</taxon>
        <taxon>Endopterygota</taxon>
        <taxon>Hymenoptera</taxon>
        <taxon>Apocrita</taxon>
        <taxon>Aculeata</taxon>
        <taxon>Vespoidea</taxon>
        <taxon>Vespidae</taxon>
        <taxon>Eumeninae</taxon>
        <taxon>Odynerus</taxon>
    </lineage>
</organism>
<dbReference type="SUPFAM" id="SSF63380">
    <property type="entry name" value="Riboflavin synthase domain-like"/>
    <property type="match status" value="1"/>
</dbReference>
<gene>
    <name evidence="8" type="ORF">KPH14_009998</name>
</gene>
<keyword evidence="4" id="KW-0560">Oxidoreductase</keyword>
<dbReference type="PROSITE" id="PS50255">
    <property type="entry name" value="CYTOCHROME_B5_2"/>
    <property type="match status" value="1"/>
</dbReference>
<dbReference type="SUPFAM" id="SSF52343">
    <property type="entry name" value="Ferredoxin reductase-like, C-terminal NADP-linked domain"/>
    <property type="match status" value="1"/>
</dbReference>
<accession>A0AAD9RSX7</accession>
<dbReference type="FunFam" id="3.10.120.10:FF:000001">
    <property type="entry name" value="Cytochrome b5 reductase 4"/>
    <property type="match status" value="1"/>
</dbReference>
<dbReference type="InterPro" id="IPR001199">
    <property type="entry name" value="Cyt_B5-like_heme/steroid-bd"/>
</dbReference>
<evidence type="ECO:0000313" key="9">
    <source>
        <dbReference type="Proteomes" id="UP001258017"/>
    </source>
</evidence>
<dbReference type="SUPFAM" id="SSF55856">
    <property type="entry name" value="Cytochrome b5-like heme/steroid binding domain"/>
    <property type="match status" value="1"/>
</dbReference>
<dbReference type="Pfam" id="PF00970">
    <property type="entry name" value="FAD_binding_6"/>
    <property type="match status" value="1"/>
</dbReference>
<proteinExistence type="inferred from homology"/>
<evidence type="ECO:0000259" key="7">
    <source>
        <dbReference type="PROSITE" id="PS50255"/>
    </source>
</evidence>
<dbReference type="SUPFAM" id="SSF49764">
    <property type="entry name" value="HSP20-like chaperones"/>
    <property type="match status" value="1"/>
</dbReference>
<feature type="compositionally biased region" description="Low complexity" evidence="6">
    <location>
        <begin position="54"/>
        <end position="69"/>
    </location>
</feature>
<evidence type="ECO:0000256" key="1">
    <source>
        <dbReference type="ARBA" id="ARBA00006105"/>
    </source>
</evidence>
<feature type="region of interest" description="Disordered" evidence="6">
    <location>
        <begin position="1"/>
        <end position="27"/>
    </location>
</feature>
<dbReference type="PANTHER" id="PTHR46237">
    <property type="entry name" value="CYTOCHROME B5 REDUCTASE 4 FAMILY MEMBER"/>
    <property type="match status" value="1"/>
</dbReference>
<comment type="caution">
    <text evidence="8">The sequence shown here is derived from an EMBL/GenBank/DDBJ whole genome shotgun (WGS) entry which is preliminary data.</text>
</comment>
<dbReference type="InterPro" id="IPR008978">
    <property type="entry name" value="HSP20-like_chaperone"/>
</dbReference>
<feature type="region of interest" description="Disordered" evidence="6">
    <location>
        <begin position="49"/>
        <end position="77"/>
    </location>
</feature>
<dbReference type="Gene3D" id="2.40.30.10">
    <property type="entry name" value="Translation factors"/>
    <property type="match status" value="1"/>
</dbReference>
<evidence type="ECO:0000256" key="5">
    <source>
        <dbReference type="ARBA" id="ARBA00023004"/>
    </source>
</evidence>
<feature type="domain" description="Cytochrome b5 heme-binding" evidence="7">
    <location>
        <begin position="103"/>
        <end position="179"/>
    </location>
</feature>
<dbReference type="Pfam" id="PF00175">
    <property type="entry name" value="NAD_binding_1"/>
    <property type="match status" value="1"/>
</dbReference>
<evidence type="ECO:0000256" key="2">
    <source>
        <dbReference type="ARBA" id="ARBA00022617"/>
    </source>
</evidence>
<evidence type="ECO:0000313" key="8">
    <source>
        <dbReference type="EMBL" id="KAK2585315.1"/>
    </source>
</evidence>
<keyword evidence="3" id="KW-0479">Metal-binding</keyword>
<evidence type="ECO:0000256" key="6">
    <source>
        <dbReference type="SAM" id="MobiDB-lite"/>
    </source>
</evidence>
<name>A0AAD9RSX7_9HYME</name>
<comment type="similarity">
    <text evidence="1">Belongs to the flavoprotein pyridine nucleotide cytochrome reductase family.</text>
</comment>
<dbReference type="PANTHER" id="PTHR46237:SF1">
    <property type="entry name" value="CYTOCHROME B5 REDUCTASE 4"/>
    <property type="match status" value="1"/>
</dbReference>
<dbReference type="GO" id="GO:0004128">
    <property type="term" value="F:cytochrome-b5 reductase activity, acting on NAD(P)H"/>
    <property type="evidence" value="ECO:0007669"/>
    <property type="project" value="TreeGrafter"/>
</dbReference>
<dbReference type="Pfam" id="PF00173">
    <property type="entry name" value="Cyt-b5"/>
    <property type="match status" value="1"/>
</dbReference>
<dbReference type="InterPro" id="IPR051872">
    <property type="entry name" value="Cytochrome_b5/Flavoprotein_Rdt"/>
</dbReference>
<dbReference type="Gene3D" id="3.10.120.10">
    <property type="entry name" value="Cytochrome b5-like heme/steroid binding domain"/>
    <property type="match status" value="1"/>
</dbReference>
<dbReference type="SMART" id="SM01117">
    <property type="entry name" value="Cyt-b5"/>
    <property type="match status" value="1"/>
</dbReference>
<dbReference type="Gene3D" id="3.40.50.80">
    <property type="entry name" value="Nucleotide-binding domain of ferredoxin-NADP reductase (FNR) module"/>
    <property type="match status" value="1"/>
</dbReference>
<reference evidence="8" key="1">
    <citation type="submission" date="2021-08" db="EMBL/GenBank/DDBJ databases">
        <authorList>
            <person name="Misof B."/>
            <person name="Oliver O."/>
            <person name="Podsiadlowski L."/>
            <person name="Donath A."/>
            <person name="Peters R."/>
            <person name="Mayer C."/>
            <person name="Rust J."/>
            <person name="Gunkel S."/>
            <person name="Lesny P."/>
            <person name="Martin S."/>
            <person name="Oeyen J.P."/>
            <person name="Petersen M."/>
            <person name="Panagiotis P."/>
            <person name="Wilbrandt J."/>
            <person name="Tanja T."/>
        </authorList>
    </citation>
    <scope>NUCLEOTIDE SEQUENCE</scope>
    <source>
        <strain evidence="8">GBR_01_08_01A</strain>
        <tissue evidence="8">Thorax + abdomen</tissue>
    </source>
</reference>
<evidence type="ECO:0000256" key="4">
    <source>
        <dbReference type="ARBA" id="ARBA00023002"/>
    </source>
</evidence>
<dbReference type="Proteomes" id="UP001258017">
    <property type="component" value="Unassembled WGS sequence"/>
</dbReference>
<dbReference type="InterPro" id="IPR017938">
    <property type="entry name" value="Riboflavin_synthase-like_b-brl"/>
</dbReference>